<dbReference type="AlphaFoldDB" id="A0A1S0UHW5"/>
<dbReference type="KEGG" id="loa:LOAG_18276"/>
<dbReference type="RefSeq" id="XP_020305326.1">
    <property type="nucleotide sequence ID" value="XM_020450939.1"/>
</dbReference>
<dbReference type="EMBL" id="JH712311">
    <property type="protein sequence ID" value="EJD74404.1"/>
    <property type="molecule type" value="Genomic_DNA"/>
</dbReference>
<accession>A0A1S0UHW5</accession>
<organism evidence="1">
    <name type="scientific">Loa loa</name>
    <name type="common">Eye worm</name>
    <name type="synonym">Filaria loa</name>
    <dbReference type="NCBI Taxonomy" id="7209"/>
    <lineage>
        <taxon>Eukaryota</taxon>
        <taxon>Metazoa</taxon>
        <taxon>Ecdysozoa</taxon>
        <taxon>Nematoda</taxon>
        <taxon>Chromadorea</taxon>
        <taxon>Rhabditida</taxon>
        <taxon>Spirurina</taxon>
        <taxon>Spiruromorpha</taxon>
        <taxon>Filarioidea</taxon>
        <taxon>Onchocercidae</taxon>
        <taxon>Loa</taxon>
    </lineage>
</organism>
<dbReference type="OrthoDB" id="5864015at2759"/>
<dbReference type="CTD" id="31251887"/>
<sequence length="98" mass="11407">MKIVLESEGPRRDRPDGLPSNCKLAPSIIYTIQWRSSKVKGVLEQFRSSSVAKNLYYREKFDNTSTIKNSLYNEFQNIRRNDRDWIVAISGIERILGQ</sequence>
<evidence type="ECO:0000313" key="1">
    <source>
        <dbReference type="EMBL" id="EJD74404.1"/>
    </source>
</evidence>
<dbReference type="GeneID" id="31251887"/>
<dbReference type="InParanoid" id="A0A1S0UHW5"/>
<proteinExistence type="predicted"/>
<protein>
    <submittedName>
        <fullName evidence="1">Uncharacterized protein</fullName>
    </submittedName>
</protein>
<gene>
    <name evidence="1" type="ORF">LOAG_18276</name>
</gene>
<reference evidence="1" key="1">
    <citation type="submission" date="2012-04" db="EMBL/GenBank/DDBJ databases">
        <title>The Genome Sequence of Loa loa.</title>
        <authorList>
            <consortium name="The Broad Institute Genome Sequencing Platform"/>
            <consortium name="Broad Institute Genome Sequencing Center for Infectious Disease"/>
            <person name="Nutman T.B."/>
            <person name="Fink D.L."/>
            <person name="Russ C."/>
            <person name="Young S."/>
            <person name="Zeng Q."/>
            <person name="Gargeya S."/>
            <person name="Alvarado L."/>
            <person name="Berlin A."/>
            <person name="Chapman S.B."/>
            <person name="Chen Z."/>
            <person name="Freedman E."/>
            <person name="Gellesch M."/>
            <person name="Goldberg J."/>
            <person name="Griggs A."/>
            <person name="Gujja S."/>
            <person name="Heilman E.R."/>
            <person name="Heiman D."/>
            <person name="Howarth C."/>
            <person name="Mehta T."/>
            <person name="Neiman D."/>
            <person name="Pearson M."/>
            <person name="Roberts A."/>
            <person name="Saif S."/>
            <person name="Shea T."/>
            <person name="Shenoy N."/>
            <person name="Sisk P."/>
            <person name="Stolte C."/>
            <person name="Sykes S."/>
            <person name="White J."/>
            <person name="Yandava C."/>
            <person name="Haas B."/>
            <person name="Henn M.R."/>
            <person name="Nusbaum C."/>
            <person name="Birren B."/>
        </authorList>
    </citation>
    <scope>NUCLEOTIDE SEQUENCE [LARGE SCALE GENOMIC DNA]</scope>
</reference>
<name>A0A1S0UHW5_LOALO</name>